<feature type="compositionally biased region" description="Gly residues" evidence="1">
    <location>
        <begin position="75"/>
        <end position="87"/>
    </location>
</feature>
<dbReference type="Proteomes" id="UP000649617">
    <property type="component" value="Unassembled WGS sequence"/>
</dbReference>
<feature type="non-terminal residue" evidence="3">
    <location>
        <position position="673"/>
    </location>
</feature>
<evidence type="ECO:0000313" key="3">
    <source>
        <dbReference type="EMBL" id="CAE7253592.1"/>
    </source>
</evidence>
<sequence length="673" mass="69147">MLIKPSRRFSQGRALSNGGPVVSNGGGFGGSINPVGGNGGSGGGSRFDRAGPNDAGRGTPGQGNDGGISDRTAFGAGGGGGGAGEVGGIARDEHLGGDGGDGVESNITGTPLWVGGGGGAGVNDNFPNPQVVPGGGGAGGRGGGGNGSSLATPFNGVPQEGCFIGSDGVPNTGGGGGGTDPECTFAGNGGSGIVVLRYQSAEPILFGGSVSSLDGYIIHTFADVGESNLTYPFECFGCQFFPVSGPQFRRCDYWGDPHYTASWGPHGRFDYQGLGVHEVVNNSEFCQSFRMQAFHCQYRRSRNAVTLGVAFLLDNNTRVFMNDSFVFVTPGGEDRVSVNGPISTSQLQSGVDIQTGDHCNFANINGVRIRGKPGYILNAKIRAHDEVDAPQGICGAEFLASTFVSDPADYLFTDDEFIELCNHCESFGGTGATGCPGVTTTTSVPVVLSDRCSFARPGVNANIPGTLSTVEECEISDGTSPFDQYAQKQPNANLSSFDDVCVFFYASNSGALNCNAVCGLLGTTCNSFLGRVGASGSCSAATNSFADCDGTPFGDAICACNINQDFIPDQGESVEEIVAAAQADPNISFEDAVGNCTTGWLEGVVLPANLSNTSITLTDEQFNVLSCIADWVFAEPEDRGAIVTVTQEQDPIIPPNACIATDGQSLENFANYP</sequence>
<proteinExistence type="predicted"/>
<evidence type="ECO:0000313" key="4">
    <source>
        <dbReference type="Proteomes" id="UP000649617"/>
    </source>
</evidence>
<dbReference type="InterPro" id="IPR049304">
    <property type="entry name" value="Gly_rich_dom"/>
</dbReference>
<feature type="compositionally biased region" description="Gly residues" evidence="1">
    <location>
        <begin position="24"/>
        <end position="45"/>
    </location>
</feature>
<dbReference type="OrthoDB" id="443202at2759"/>
<accession>A0A812MBA7</accession>
<feature type="domain" description="Glycine-rich" evidence="2">
    <location>
        <begin position="15"/>
        <end position="199"/>
    </location>
</feature>
<gene>
    <name evidence="3" type="primary">SLC38A6</name>
    <name evidence="3" type="ORF">SPIL2461_LOCUS4992</name>
</gene>
<protein>
    <submittedName>
        <fullName evidence="3">SLC38A6 protein</fullName>
    </submittedName>
</protein>
<organism evidence="3 4">
    <name type="scientific">Symbiodinium pilosum</name>
    <name type="common">Dinoflagellate</name>
    <dbReference type="NCBI Taxonomy" id="2952"/>
    <lineage>
        <taxon>Eukaryota</taxon>
        <taxon>Sar</taxon>
        <taxon>Alveolata</taxon>
        <taxon>Dinophyceae</taxon>
        <taxon>Suessiales</taxon>
        <taxon>Symbiodiniaceae</taxon>
        <taxon>Symbiodinium</taxon>
    </lineage>
</organism>
<evidence type="ECO:0000256" key="1">
    <source>
        <dbReference type="SAM" id="MobiDB-lite"/>
    </source>
</evidence>
<feature type="compositionally biased region" description="Gly residues" evidence="1">
    <location>
        <begin position="133"/>
        <end position="147"/>
    </location>
</feature>
<evidence type="ECO:0000259" key="2">
    <source>
        <dbReference type="Pfam" id="PF21722"/>
    </source>
</evidence>
<feature type="region of interest" description="Disordered" evidence="1">
    <location>
        <begin position="1"/>
        <end position="152"/>
    </location>
</feature>
<name>A0A812MBA7_SYMPI</name>
<keyword evidence="4" id="KW-1185">Reference proteome</keyword>
<dbReference type="EMBL" id="CAJNIZ010006915">
    <property type="protein sequence ID" value="CAE7253592.1"/>
    <property type="molecule type" value="Genomic_DNA"/>
</dbReference>
<reference evidence="3" key="1">
    <citation type="submission" date="2021-02" db="EMBL/GenBank/DDBJ databases">
        <authorList>
            <person name="Dougan E. K."/>
            <person name="Rhodes N."/>
            <person name="Thang M."/>
            <person name="Chan C."/>
        </authorList>
    </citation>
    <scope>NUCLEOTIDE SEQUENCE</scope>
</reference>
<dbReference type="Pfam" id="PF21722">
    <property type="entry name" value="Gly_rich_2"/>
    <property type="match status" value="1"/>
</dbReference>
<dbReference type="AlphaFoldDB" id="A0A812MBA7"/>
<comment type="caution">
    <text evidence="3">The sequence shown here is derived from an EMBL/GenBank/DDBJ whole genome shotgun (WGS) entry which is preliminary data.</text>
</comment>